<dbReference type="InterPro" id="IPR016047">
    <property type="entry name" value="M23ase_b-sheet_dom"/>
</dbReference>
<name>A0AB39W333_9FLAO</name>
<dbReference type="Gene3D" id="6.10.250.3150">
    <property type="match status" value="1"/>
</dbReference>
<accession>A0AB39W333</accession>
<protein>
    <submittedName>
        <fullName evidence="4">Murein hydrolase activator EnvC</fullName>
    </submittedName>
</protein>
<keyword evidence="1" id="KW-0732">Signal</keyword>
<gene>
    <name evidence="4" type="ORF">AB3G34_14955</name>
</gene>
<sequence length="427" mass="48443">MTSVIWSQSSQQEKLEQRKAQIQQEIRDNEKLLQSVKSKEKSAMNVFTIQKNKIRLKEILINTTEKQTKLLANDMYVNQVKINKLNKELMILKEDYAKMILKSYKSRSEQSRAMFILSSENFLQAYKRAQYLKQYTNFRKAQGEEIFSKSTQLIDYNKKLNVQKVAKQKLIVENEKEKKGLVKEKEEQEKLVNSIKKDKNRIVSDIRKKQRESKTIDKQIDRLIREAIAEANRKAAIERAKAKALALANSAKSTTKGDTKEAVREAAKEAAKESVSSSRIELTPESKIIADNFRANRGNLPWPVEKGFISLGYGDQAHPIYNTLVIHNSGVEITTSEGASARAVFGGEVASVMVLSPVNKAVMIQHGDYFTIYQNLSSVSVSKGDKISIKQTIGRVRTNGDTGKTVIKFLLLQNTTYTDPKGWLSNK</sequence>
<dbReference type="PANTHER" id="PTHR21666:SF289">
    <property type="entry name" value="L-ALA--D-GLU ENDOPEPTIDASE"/>
    <property type="match status" value="1"/>
</dbReference>
<feature type="coiled-coil region" evidence="2">
    <location>
        <begin position="171"/>
        <end position="226"/>
    </location>
</feature>
<proteinExistence type="predicted"/>
<dbReference type="AlphaFoldDB" id="A0AB39W333"/>
<dbReference type="RefSeq" id="WP_369752911.1">
    <property type="nucleotide sequence ID" value="NZ_CP165625.1"/>
</dbReference>
<organism evidence="4">
    <name type="scientific">Flavobacterium sp. WC2409</name>
    <dbReference type="NCBI Taxonomy" id="3234139"/>
    <lineage>
        <taxon>Bacteria</taxon>
        <taxon>Pseudomonadati</taxon>
        <taxon>Bacteroidota</taxon>
        <taxon>Flavobacteriia</taxon>
        <taxon>Flavobacteriales</taxon>
        <taxon>Flavobacteriaceae</taxon>
        <taxon>Flavobacterium</taxon>
    </lineage>
</organism>
<feature type="domain" description="M23ase beta-sheet core" evidence="3">
    <location>
        <begin position="328"/>
        <end position="420"/>
    </location>
</feature>
<evidence type="ECO:0000256" key="1">
    <source>
        <dbReference type="ARBA" id="ARBA00022729"/>
    </source>
</evidence>
<evidence type="ECO:0000256" key="2">
    <source>
        <dbReference type="SAM" id="Coils"/>
    </source>
</evidence>
<keyword evidence="4" id="KW-0378">Hydrolase</keyword>
<evidence type="ECO:0000259" key="3">
    <source>
        <dbReference type="Pfam" id="PF01551"/>
    </source>
</evidence>
<feature type="coiled-coil region" evidence="2">
    <location>
        <begin position="12"/>
        <end position="39"/>
    </location>
</feature>
<keyword evidence="2" id="KW-0175">Coiled coil</keyword>
<dbReference type="GO" id="GO:0004222">
    <property type="term" value="F:metalloendopeptidase activity"/>
    <property type="evidence" value="ECO:0007669"/>
    <property type="project" value="TreeGrafter"/>
</dbReference>
<dbReference type="CDD" id="cd12797">
    <property type="entry name" value="M23_peptidase"/>
    <property type="match status" value="1"/>
</dbReference>
<reference evidence="4" key="1">
    <citation type="submission" date="2024-07" db="EMBL/GenBank/DDBJ databases">
        <authorList>
            <person name="Biller S.J."/>
        </authorList>
    </citation>
    <scope>NUCLEOTIDE SEQUENCE</scope>
    <source>
        <strain evidence="4">WC2409</strain>
    </source>
</reference>
<dbReference type="PANTHER" id="PTHR21666">
    <property type="entry name" value="PEPTIDASE-RELATED"/>
    <property type="match status" value="1"/>
</dbReference>
<evidence type="ECO:0000313" key="4">
    <source>
        <dbReference type="EMBL" id="XDU95177.1"/>
    </source>
</evidence>
<dbReference type="InterPro" id="IPR050570">
    <property type="entry name" value="Cell_wall_metabolism_enzyme"/>
</dbReference>
<dbReference type="EMBL" id="CP165625">
    <property type="protein sequence ID" value="XDU95177.1"/>
    <property type="molecule type" value="Genomic_DNA"/>
</dbReference>
<dbReference type="Pfam" id="PF01551">
    <property type="entry name" value="Peptidase_M23"/>
    <property type="match status" value="1"/>
</dbReference>
<dbReference type="SUPFAM" id="SSF51261">
    <property type="entry name" value="Duplicated hybrid motif"/>
    <property type="match status" value="1"/>
</dbReference>
<dbReference type="InterPro" id="IPR011055">
    <property type="entry name" value="Dup_hybrid_motif"/>
</dbReference>
<dbReference type="Gene3D" id="2.70.70.10">
    <property type="entry name" value="Glucose Permease (Domain IIA)"/>
    <property type="match status" value="1"/>
</dbReference>